<dbReference type="GO" id="GO:0043952">
    <property type="term" value="P:protein transport by the Sec complex"/>
    <property type="evidence" value="ECO:0007669"/>
    <property type="project" value="TreeGrafter"/>
</dbReference>
<evidence type="ECO:0000256" key="2">
    <source>
        <dbReference type="ARBA" id="ARBA00008445"/>
    </source>
</evidence>
<evidence type="ECO:0000256" key="1">
    <source>
        <dbReference type="ARBA" id="ARBA00004651"/>
    </source>
</evidence>
<dbReference type="PANTHER" id="PTHR34182:SF1">
    <property type="entry name" value="PROTEIN-EXPORT MEMBRANE PROTEIN SECG"/>
    <property type="match status" value="1"/>
</dbReference>
<protein>
    <recommendedName>
        <fullName evidence="3 12">Protein-export membrane protein SecG</fullName>
    </recommendedName>
</protein>
<evidence type="ECO:0000256" key="3">
    <source>
        <dbReference type="ARBA" id="ARBA00017876"/>
    </source>
</evidence>
<dbReference type="InterPro" id="IPR004692">
    <property type="entry name" value="SecG"/>
</dbReference>
<dbReference type="EMBL" id="CP047224">
    <property type="protein sequence ID" value="QHD65472.1"/>
    <property type="molecule type" value="Genomic_DNA"/>
</dbReference>
<gene>
    <name evidence="13" type="primary">secG</name>
    <name evidence="13" type="ORF">GP480_03560</name>
</gene>
<keyword evidence="14" id="KW-1185">Reference proteome</keyword>
<evidence type="ECO:0000256" key="4">
    <source>
        <dbReference type="ARBA" id="ARBA00022448"/>
    </source>
</evidence>
<dbReference type="AlphaFoldDB" id="A0A6P1GB19"/>
<reference evidence="13 14" key="1">
    <citation type="journal article" date="2020" name="MBio">
        <title>Erratum for Teymournejad et al., 'Isolation and Molecular Analysis of a Novel Neorickettsia Species That Causes Potomac Horse Fever'.</title>
        <authorList>
            <person name="Teymournejad O."/>
            <person name="Lin M."/>
            <person name="Bekebrede H."/>
            <person name="Kamr A."/>
            <person name="Toribio R.E."/>
            <person name="Arroyo L.G."/>
            <person name="Baird J.D."/>
            <person name="Rikihisa Y."/>
        </authorList>
    </citation>
    <scope>NUCLEOTIDE SEQUENCE [LARGE SCALE GENOMIC DNA]</scope>
    <source>
        <strain evidence="13 14">Fin17</strain>
    </source>
</reference>
<keyword evidence="5 12" id="KW-1003">Cell membrane</keyword>
<feature type="transmembrane region" description="Helical" evidence="12">
    <location>
        <begin position="49"/>
        <end position="68"/>
    </location>
</feature>
<name>A0A6P1GB19_9RICK</name>
<comment type="similarity">
    <text evidence="2 12">Belongs to the SecG family.</text>
</comment>
<proteinExistence type="inferred from homology"/>
<dbReference type="GO" id="GO:0015450">
    <property type="term" value="F:protein-transporting ATPase activity"/>
    <property type="evidence" value="ECO:0007669"/>
    <property type="project" value="UniProtKB-UniRule"/>
</dbReference>
<dbReference type="PANTHER" id="PTHR34182">
    <property type="entry name" value="PROTEIN-EXPORT MEMBRANE PROTEIN SECG"/>
    <property type="match status" value="1"/>
</dbReference>
<keyword evidence="4 12" id="KW-0813">Transport</keyword>
<reference evidence="13 14" key="2">
    <citation type="journal article" date="2020" name="MBio">
        <title>Isolation and Molecular Analysis of a Novel Neorickettsia Species That Causes Potomac Horse Fever.</title>
        <authorList>
            <person name="Teymournejad O."/>
            <person name="Lin M."/>
            <person name="Bekebrede H."/>
            <person name="Kamr A."/>
            <person name="Toribio R.E."/>
            <person name="Arroyo L.G."/>
            <person name="Baird J.D."/>
            <person name="Rikihisa Y."/>
        </authorList>
    </citation>
    <scope>NUCLEOTIDE SEQUENCE [LARGE SCALE GENOMIC DNA]</scope>
    <source>
        <strain evidence="13 14">Fin17</strain>
    </source>
</reference>
<evidence type="ECO:0000313" key="13">
    <source>
        <dbReference type="EMBL" id="QHD65472.1"/>
    </source>
</evidence>
<comment type="caution">
    <text evidence="12">Lacks conserved residue(s) required for the propagation of feature annotation.</text>
</comment>
<dbReference type="NCBIfam" id="TIGR00810">
    <property type="entry name" value="secG"/>
    <property type="match status" value="1"/>
</dbReference>
<comment type="function">
    <text evidence="11 12">Involved in protein export. Participates in an early event of protein translocation.</text>
</comment>
<evidence type="ECO:0000256" key="12">
    <source>
        <dbReference type="RuleBase" id="RU365087"/>
    </source>
</evidence>
<dbReference type="Pfam" id="PF03840">
    <property type="entry name" value="SecG"/>
    <property type="match status" value="1"/>
</dbReference>
<dbReference type="GO" id="GO:0005886">
    <property type="term" value="C:plasma membrane"/>
    <property type="evidence" value="ECO:0007669"/>
    <property type="project" value="UniProtKB-SubCell"/>
</dbReference>
<dbReference type="PRINTS" id="PR01651">
    <property type="entry name" value="SECGEXPORT"/>
</dbReference>
<keyword evidence="6 12" id="KW-0812">Transmembrane</keyword>
<dbReference type="Proteomes" id="UP000464912">
    <property type="component" value="Chromosome"/>
</dbReference>
<evidence type="ECO:0000256" key="6">
    <source>
        <dbReference type="ARBA" id="ARBA00022692"/>
    </source>
</evidence>
<evidence type="ECO:0000256" key="5">
    <source>
        <dbReference type="ARBA" id="ARBA00022475"/>
    </source>
</evidence>
<evidence type="ECO:0000256" key="11">
    <source>
        <dbReference type="ARBA" id="ARBA00025182"/>
    </source>
</evidence>
<comment type="subcellular location">
    <subcellularLocation>
        <location evidence="1 12">Cell membrane</location>
        <topology evidence="1 12">Multi-pass membrane protein</topology>
    </subcellularLocation>
</comment>
<evidence type="ECO:0000256" key="10">
    <source>
        <dbReference type="ARBA" id="ARBA00023136"/>
    </source>
</evidence>
<keyword evidence="10 12" id="KW-0472">Membrane</keyword>
<keyword evidence="7 12" id="KW-0653">Protein transport</keyword>
<dbReference type="GO" id="GO:0009306">
    <property type="term" value="P:protein secretion"/>
    <property type="evidence" value="ECO:0007669"/>
    <property type="project" value="UniProtKB-UniRule"/>
</dbReference>
<evidence type="ECO:0000256" key="7">
    <source>
        <dbReference type="ARBA" id="ARBA00022927"/>
    </source>
</evidence>
<organism evidence="13 14">
    <name type="scientific">Neorickettsia findlayensis</name>
    <dbReference type="NCBI Taxonomy" id="2686014"/>
    <lineage>
        <taxon>Bacteria</taxon>
        <taxon>Pseudomonadati</taxon>
        <taxon>Pseudomonadota</taxon>
        <taxon>Alphaproteobacteria</taxon>
        <taxon>Rickettsiales</taxon>
        <taxon>Anaplasmataceae</taxon>
        <taxon>Neorickettsia</taxon>
    </lineage>
</organism>
<accession>A0A6P1GB19</accession>
<keyword evidence="9 12" id="KW-0811">Translocation</keyword>
<evidence type="ECO:0000256" key="9">
    <source>
        <dbReference type="ARBA" id="ARBA00023010"/>
    </source>
</evidence>
<evidence type="ECO:0000313" key="14">
    <source>
        <dbReference type="Proteomes" id="UP000464912"/>
    </source>
</evidence>
<evidence type="ECO:0000256" key="8">
    <source>
        <dbReference type="ARBA" id="ARBA00022989"/>
    </source>
</evidence>
<sequence>MLFLIVLQFFVAVLIVTLVLCQNSGSGVASAFASGRGALFPVRSASSLFVRFTWVLLFIFFLNTIFLGKLNFASNTEIIVSEVEGELERALEADHRESENTDYASSE</sequence>
<keyword evidence="8 12" id="KW-1133">Transmembrane helix</keyword>
<dbReference type="KEGG" id="nef:GP480_03560"/>
<dbReference type="GO" id="GO:0065002">
    <property type="term" value="P:intracellular protein transmembrane transport"/>
    <property type="evidence" value="ECO:0007669"/>
    <property type="project" value="TreeGrafter"/>
</dbReference>
<dbReference type="RefSeq" id="WP_160095900.1">
    <property type="nucleotide sequence ID" value="NZ_CP047224.1"/>
</dbReference>